<accession>A0A6C2UH58</accession>
<protein>
    <recommendedName>
        <fullName evidence="3">DUF1670 domain-containing protein</fullName>
    </recommendedName>
</protein>
<evidence type="ECO:0000313" key="1">
    <source>
        <dbReference type="EMBL" id="VGO19520.1"/>
    </source>
</evidence>
<dbReference type="Proteomes" id="UP000346198">
    <property type="component" value="Unassembled WGS sequence"/>
</dbReference>
<gene>
    <name evidence="1" type="ORF">SCARR_01579</name>
</gene>
<organism evidence="1 2">
    <name type="scientific">Pontiella sulfatireligans</name>
    <dbReference type="NCBI Taxonomy" id="2750658"/>
    <lineage>
        <taxon>Bacteria</taxon>
        <taxon>Pseudomonadati</taxon>
        <taxon>Kiritimatiellota</taxon>
        <taxon>Kiritimatiellia</taxon>
        <taxon>Kiritimatiellales</taxon>
        <taxon>Pontiellaceae</taxon>
        <taxon>Pontiella</taxon>
    </lineage>
</organism>
<proteinExistence type="predicted"/>
<name>A0A6C2UH58_9BACT</name>
<sequence length="270" mass="31081">MKKQQTHLQATYNPMMQKTFVGALESFFADECPQLGGQRTRKVLVQAILGMVNEFYPETSHLRQGQIQWVTVDKDETASYGKSMRNTRLKSVVLDLVQPQDIADRADGRRLRDIKKEAAVRLFKQADDQNGCMTNAEVAILLKISPPTVGRYIHEYEFETDELVPRRGTIHDMGPTLTHKKPIIRKLFLEGKDVGLVSRETRHSPEAIHRYIRNFRQVLLCRQKGLDEKETAFAVKISERLVLEYHALIDEFAEENIVLESILQYIGKEL</sequence>
<dbReference type="AlphaFoldDB" id="A0A6C2UH58"/>
<dbReference type="RefSeq" id="WP_168433104.1">
    <property type="nucleotide sequence ID" value="NZ_CAAHFH010000001.1"/>
</dbReference>
<keyword evidence="2" id="KW-1185">Reference proteome</keyword>
<evidence type="ECO:0000313" key="2">
    <source>
        <dbReference type="Proteomes" id="UP000346198"/>
    </source>
</evidence>
<reference evidence="1 2" key="1">
    <citation type="submission" date="2019-04" db="EMBL/GenBank/DDBJ databases">
        <authorList>
            <person name="Van Vliet M D."/>
        </authorList>
    </citation>
    <scope>NUCLEOTIDE SEQUENCE [LARGE SCALE GENOMIC DNA]</scope>
    <source>
        <strain evidence="1 2">F21</strain>
    </source>
</reference>
<evidence type="ECO:0008006" key="3">
    <source>
        <dbReference type="Google" id="ProtNLM"/>
    </source>
</evidence>
<dbReference type="EMBL" id="CAAHFH010000001">
    <property type="protein sequence ID" value="VGO19520.1"/>
    <property type="molecule type" value="Genomic_DNA"/>
</dbReference>
<dbReference type="Pfam" id="PF07900">
    <property type="entry name" value="DUF1670"/>
    <property type="match status" value="1"/>
</dbReference>
<dbReference type="InterPro" id="IPR012872">
    <property type="entry name" value="DUF1670"/>
</dbReference>